<organism evidence="5 6">
    <name type="scientific">Candidatus Scybalenecus merdavium</name>
    <dbReference type="NCBI Taxonomy" id="2840939"/>
    <lineage>
        <taxon>Bacteria</taxon>
        <taxon>Bacillati</taxon>
        <taxon>Bacillota</taxon>
        <taxon>Clostridia</taxon>
        <taxon>Eubacteriales</taxon>
        <taxon>Oscillospiraceae</taxon>
        <taxon>Oscillospiraceae incertae sedis</taxon>
        <taxon>Candidatus Scybalenecus</taxon>
    </lineage>
</organism>
<reference evidence="5" key="2">
    <citation type="journal article" date="2021" name="PeerJ">
        <title>Extensive microbial diversity within the chicken gut microbiome revealed by metagenomics and culture.</title>
        <authorList>
            <person name="Gilroy R."/>
            <person name="Ravi A."/>
            <person name="Getino M."/>
            <person name="Pursley I."/>
            <person name="Horton D.L."/>
            <person name="Alikhan N.F."/>
            <person name="Baker D."/>
            <person name="Gharbi K."/>
            <person name="Hall N."/>
            <person name="Watson M."/>
            <person name="Adriaenssens E.M."/>
            <person name="Foster-Nyarko E."/>
            <person name="Jarju S."/>
            <person name="Secka A."/>
            <person name="Antonio M."/>
            <person name="Oren A."/>
            <person name="Chaudhuri R.R."/>
            <person name="La Ragione R."/>
            <person name="Hildebrand F."/>
            <person name="Pallen M.J."/>
        </authorList>
    </citation>
    <scope>NUCLEOTIDE SEQUENCE</scope>
    <source>
        <strain evidence="5">CHK176-6737</strain>
    </source>
</reference>
<dbReference type="GO" id="GO:0051536">
    <property type="term" value="F:iron-sulfur cluster binding"/>
    <property type="evidence" value="ECO:0007669"/>
    <property type="project" value="UniProtKB-KW"/>
</dbReference>
<dbReference type="InterPro" id="IPR052977">
    <property type="entry name" value="Polyferredoxin-like_ET"/>
</dbReference>
<evidence type="ECO:0000313" key="6">
    <source>
        <dbReference type="Proteomes" id="UP000824125"/>
    </source>
</evidence>
<sequence length="406" mass="46110">MNNTNISALTDICYECGNCFKCCPVQAITMVQNDFGCSHAFINEAQCLHCGQCKEICPACNPIEKHTPRIAYAAISKSPEANHSTSGGIFFELASIIIELGGVVIGAAYDFKTWAVRQVAVSKKTDITFLQGSKYVKSDVGDSYQKAKNFLELGKWVLYSGTPCQIAGLKRYLQKDYSTLLTVDLICHGTPPAKLFKDYIQYLEKKRHIVISDFAFRFKEYGHQHIGQYTYKKGNRIRKKPLYSAESSYFSLFLSSAILSDSCYTCDFADTARVGDITLGDFWGVRTELPRFFTDNSLPLDSSVSALMVNTVRGAEMADKIKGHLIYQPVDYDQIVRNNSRLNHQKNRDSSVHDILLTSYKDNGYNGIAKYFQKHADLKKYKMRIRRNMPQFLKKMIKKLFIEKPF</sequence>
<dbReference type="InterPro" id="IPR007525">
    <property type="entry name" value="FrhB_FdhB_C"/>
</dbReference>
<dbReference type="Pfam" id="PF04432">
    <property type="entry name" value="FrhB_FdhB_C"/>
    <property type="match status" value="1"/>
</dbReference>
<dbReference type="Proteomes" id="UP000824125">
    <property type="component" value="Unassembled WGS sequence"/>
</dbReference>
<dbReference type="PANTHER" id="PTHR43193:SF2">
    <property type="entry name" value="POLYFERREDOXIN PROTEIN FWDF"/>
    <property type="match status" value="1"/>
</dbReference>
<evidence type="ECO:0000256" key="2">
    <source>
        <dbReference type="ARBA" id="ARBA00023004"/>
    </source>
</evidence>
<comment type="caution">
    <text evidence="5">The sequence shown here is derived from an EMBL/GenBank/DDBJ whole genome shotgun (WGS) entry which is preliminary data.</text>
</comment>
<dbReference type="InterPro" id="IPR017900">
    <property type="entry name" value="4Fe4S_Fe_S_CS"/>
</dbReference>
<keyword evidence="3" id="KW-0411">Iron-sulfur</keyword>
<evidence type="ECO:0000259" key="4">
    <source>
        <dbReference type="PROSITE" id="PS51379"/>
    </source>
</evidence>
<keyword evidence="2" id="KW-0408">Iron</keyword>
<proteinExistence type="predicted"/>
<dbReference type="PROSITE" id="PS51379">
    <property type="entry name" value="4FE4S_FER_2"/>
    <property type="match status" value="2"/>
</dbReference>
<dbReference type="EMBL" id="DVNM01000005">
    <property type="protein sequence ID" value="HIU68557.1"/>
    <property type="molecule type" value="Genomic_DNA"/>
</dbReference>
<accession>A0A9D1MT83</accession>
<feature type="domain" description="4Fe-4S ferredoxin-type" evidence="4">
    <location>
        <begin position="38"/>
        <end position="68"/>
    </location>
</feature>
<dbReference type="PROSITE" id="PS00198">
    <property type="entry name" value="4FE4S_FER_1"/>
    <property type="match status" value="1"/>
</dbReference>
<evidence type="ECO:0000313" key="5">
    <source>
        <dbReference type="EMBL" id="HIU68557.1"/>
    </source>
</evidence>
<evidence type="ECO:0000256" key="3">
    <source>
        <dbReference type="ARBA" id="ARBA00023014"/>
    </source>
</evidence>
<evidence type="ECO:0000256" key="1">
    <source>
        <dbReference type="ARBA" id="ARBA00022723"/>
    </source>
</evidence>
<feature type="domain" description="4Fe-4S ferredoxin-type" evidence="4">
    <location>
        <begin position="4"/>
        <end position="33"/>
    </location>
</feature>
<keyword evidence="1" id="KW-0479">Metal-binding</keyword>
<reference evidence="5" key="1">
    <citation type="submission" date="2020-10" db="EMBL/GenBank/DDBJ databases">
        <authorList>
            <person name="Gilroy R."/>
        </authorList>
    </citation>
    <scope>NUCLEOTIDE SEQUENCE</scope>
    <source>
        <strain evidence="5">CHK176-6737</strain>
    </source>
</reference>
<dbReference type="Gene3D" id="3.30.70.20">
    <property type="match status" value="1"/>
</dbReference>
<gene>
    <name evidence="5" type="ORF">IAD23_01190</name>
</gene>
<protein>
    <submittedName>
        <fullName evidence="5">Coenzyme F420 hydrogenase/dehydrogenase, beta subunit C-terminal domain</fullName>
    </submittedName>
</protein>
<dbReference type="GO" id="GO:0046872">
    <property type="term" value="F:metal ion binding"/>
    <property type="evidence" value="ECO:0007669"/>
    <property type="project" value="UniProtKB-KW"/>
</dbReference>
<dbReference type="SUPFAM" id="SSF54862">
    <property type="entry name" value="4Fe-4S ferredoxins"/>
    <property type="match status" value="1"/>
</dbReference>
<dbReference type="PANTHER" id="PTHR43193">
    <property type="match status" value="1"/>
</dbReference>
<dbReference type="AlphaFoldDB" id="A0A9D1MT83"/>
<dbReference type="InterPro" id="IPR017896">
    <property type="entry name" value="4Fe4S_Fe-S-bd"/>
</dbReference>
<name>A0A9D1MT83_9FIRM</name>